<proteinExistence type="predicted"/>
<protein>
    <submittedName>
        <fullName evidence="2">Uncharacterized protein</fullName>
    </submittedName>
</protein>
<comment type="caution">
    <text evidence="2">The sequence shown here is derived from an EMBL/GenBank/DDBJ whole genome shotgun (WGS) entry which is preliminary data.</text>
</comment>
<dbReference type="AlphaFoldDB" id="A0ABD2VRM8"/>
<feature type="signal peptide" evidence="1">
    <location>
        <begin position="1"/>
        <end position="19"/>
    </location>
</feature>
<feature type="chain" id="PRO_5044880854" evidence="1">
    <location>
        <begin position="20"/>
        <end position="107"/>
    </location>
</feature>
<dbReference type="EMBL" id="JBJJXI010000196">
    <property type="protein sequence ID" value="KAL3383458.1"/>
    <property type="molecule type" value="Genomic_DNA"/>
</dbReference>
<evidence type="ECO:0000256" key="1">
    <source>
        <dbReference type="SAM" id="SignalP"/>
    </source>
</evidence>
<keyword evidence="3" id="KW-1185">Reference proteome</keyword>
<evidence type="ECO:0000313" key="2">
    <source>
        <dbReference type="EMBL" id="KAL3383458.1"/>
    </source>
</evidence>
<reference evidence="2 3" key="1">
    <citation type="journal article" date="2024" name="bioRxiv">
        <title>A reference genome for Trichogramma kaykai: A tiny desert-dwelling parasitoid wasp with competing sex-ratio distorters.</title>
        <authorList>
            <person name="Culotta J."/>
            <person name="Lindsey A.R."/>
        </authorList>
    </citation>
    <scope>NUCLEOTIDE SEQUENCE [LARGE SCALE GENOMIC DNA]</scope>
    <source>
        <strain evidence="2 3">KSX58</strain>
    </source>
</reference>
<name>A0ABD2VRM8_9HYME</name>
<gene>
    <name evidence="2" type="ORF">TKK_020644</name>
</gene>
<accession>A0ABD2VRM8</accession>
<keyword evidence="1" id="KW-0732">Signal</keyword>
<organism evidence="2 3">
    <name type="scientific">Trichogramma kaykai</name>
    <dbReference type="NCBI Taxonomy" id="54128"/>
    <lineage>
        <taxon>Eukaryota</taxon>
        <taxon>Metazoa</taxon>
        <taxon>Ecdysozoa</taxon>
        <taxon>Arthropoda</taxon>
        <taxon>Hexapoda</taxon>
        <taxon>Insecta</taxon>
        <taxon>Pterygota</taxon>
        <taxon>Neoptera</taxon>
        <taxon>Endopterygota</taxon>
        <taxon>Hymenoptera</taxon>
        <taxon>Apocrita</taxon>
        <taxon>Proctotrupomorpha</taxon>
        <taxon>Chalcidoidea</taxon>
        <taxon>Trichogrammatidae</taxon>
        <taxon>Trichogramma</taxon>
    </lineage>
</organism>
<evidence type="ECO:0000313" key="3">
    <source>
        <dbReference type="Proteomes" id="UP001627154"/>
    </source>
</evidence>
<dbReference type="Proteomes" id="UP001627154">
    <property type="component" value="Unassembled WGS sequence"/>
</dbReference>
<sequence length="107" mass="12421">MQRFLLCLVVLLKIGNLMTESVGLKADNKMDMYLAANENSYFRDPSQLRTELANFQPAWDKLASRNLVRDESDLNNYKWYNIEAAGKSQVRPDLQSFKERKIFTING</sequence>